<dbReference type="AlphaFoldDB" id="A0A6N8HYW5"/>
<evidence type="ECO:0000313" key="2">
    <source>
        <dbReference type="Proteomes" id="UP000469440"/>
    </source>
</evidence>
<organism evidence="1 2">
    <name type="scientific">Caproicibacter fermentans</name>
    <dbReference type="NCBI Taxonomy" id="2576756"/>
    <lineage>
        <taxon>Bacteria</taxon>
        <taxon>Bacillati</taxon>
        <taxon>Bacillota</taxon>
        <taxon>Clostridia</taxon>
        <taxon>Eubacteriales</taxon>
        <taxon>Acutalibacteraceae</taxon>
        <taxon>Caproicibacter</taxon>
    </lineage>
</organism>
<keyword evidence="2" id="KW-1185">Reference proteome</keyword>
<comment type="caution">
    <text evidence="1">The sequence shown here is derived from an EMBL/GenBank/DDBJ whole genome shotgun (WGS) entry which is preliminary data.</text>
</comment>
<sequence>MADSCYINQTNSRWNDLPFKGSTVGESGCIVCCAAMIICKKLSISDDTGKLAVIKSVISKCTDKNGKFSWAATITYRDTTFKFTRTTTKPNYAAWPIVFYRSYGHAVLATSPSTVLDPGNYRITTVEAANKQYKSSDMAYWTHTTSGGDDSFTCDTTSTVTIQRGNRYIARITCSQYPKVVAGTGGIVSISLASQSGSNYYFAFTGVSAGSTGIYINNRSSAVFVCKVV</sequence>
<dbReference type="Proteomes" id="UP000469440">
    <property type="component" value="Unassembled WGS sequence"/>
</dbReference>
<accession>A0A6N8HYW5</accession>
<proteinExistence type="predicted"/>
<evidence type="ECO:0000313" key="1">
    <source>
        <dbReference type="EMBL" id="MVB10868.1"/>
    </source>
</evidence>
<reference evidence="1 2" key="1">
    <citation type="submission" date="2019-09" db="EMBL/GenBank/DDBJ databases">
        <title>Genome sequence of Clostridium sp. EA1.</title>
        <authorList>
            <person name="Poehlein A."/>
            <person name="Bengelsdorf F.R."/>
            <person name="Daniel R."/>
        </authorList>
    </citation>
    <scope>NUCLEOTIDE SEQUENCE [LARGE SCALE GENOMIC DNA]</scope>
    <source>
        <strain evidence="1 2">EA1</strain>
    </source>
</reference>
<dbReference type="RefSeq" id="WP_156990291.1">
    <property type="nucleotide sequence ID" value="NZ_VWXL01000052.1"/>
</dbReference>
<protein>
    <submittedName>
        <fullName evidence="1">Uncharacterized protein</fullName>
    </submittedName>
</protein>
<dbReference type="EMBL" id="VWXL01000052">
    <property type="protein sequence ID" value="MVB10868.1"/>
    <property type="molecule type" value="Genomic_DNA"/>
</dbReference>
<name>A0A6N8HYW5_9FIRM</name>
<gene>
    <name evidence="1" type="ORF">CAFE_15660</name>
</gene>